<dbReference type="STRING" id="1077974.GOEFS_037_00010"/>
<comment type="caution">
    <text evidence="1">The sequence shown here is derived from an EMBL/GenBank/DDBJ whole genome shotgun (WGS) entry which is preliminary data.</text>
</comment>
<dbReference type="eggNOG" id="COG0515">
    <property type="taxonomic scope" value="Bacteria"/>
</dbReference>
<feature type="non-terminal residue" evidence="1">
    <location>
        <position position="1"/>
    </location>
</feature>
<gene>
    <name evidence="1" type="ORF">GOEFS_037_00010</name>
</gene>
<dbReference type="EMBL" id="BAEH01000037">
    <property type="protein sequence ID" value="GAB17698.1"/>
    <property type="molecule type" value="Genomic_DNA"/>
</dbReference>
<name>H0QXZ7_9ACTN</name>
<reference evidence="1 2" key="1">
    <citation type="submission" date="2011-12" db="EMBL/GenBank/DDBJ databases">
        <title>Whole genome shotgun sequence of Gordonia effusa NBRC 100432.</title>
        <authorList>
            <person name="Yoshida I."/>
            <person name="Takarada H."/>
            <person name="Hosoyama A."/>
            <person name="Tsuchikane K."/>
            <person name="Katsumata H."/>
            <person name="Yamazaki S."/>
            <person name="Fujita N."/>
        </authorList>
    </citation>
    <scope>NUCLEOTIDE SEQUENCE [LARGE SCALE GENOMIC DNA]</scope>
    <source>
        <strain evidence="1 2">NBRC 100432</strain>
    </source>
</reference>
<dbReference type="AlphaFoldDB" id="H0QXZ7"/>
<sequence length="100" mass="10443">AAGAVGKTADCATENYSHMTFPGSDSKLCLALNLAQDSCYQINPSNIAVYRRIDCGSTPTDGAVAYKVVSRSDSAASCGAGQLAVNYEQPKVIGYCLEKV</sequence>
<evidence type="ECO:0000313" key="2">
    <source>
        <dbReference type="Proteomes" id="UP000035034"/>
    </source>
</evidence>
<evidence type="ECO:0000313" key="1">
    <source>
        <dbReference type="EMBL" id="GAB17698.1"/>
    </source>
</evidence>
<accession>H0QXZ7</accession>
<proteinExistence type="predicted"/>
<organism evidence="1 2">
    <name type="scientific">Gordonia effusa NBRC 100432</name>
    <dbReference type="NCBI Taxonomy" id="1077974"/>
    <lineage>
        <taxon>Bacteria</taxon>
        <taxon>Bacillati</taxon>
        <taxon>Actinomycetota</taxon>
        <taxon>Actinomycetes</taxon>
        <taxon>Mycobacteriales</taxon>
        <taxon>Gordoniaceae</taxon>
        <taxon>Gordonia</taxon>
    </lineage>
</organism>
<keyword evidence="2" id="KW-1185">Reference proteome</keyword>
<protein>
    <submittedName>
        <fullName evidence="1">Uncharacterized protein</fullName>
    </submittedName>
</protein>
<dbReference type="Proteomes" id="UP000035034">
    <property type="component" value="Unassembled WGS sequence"/>
</dbReference>